<accession>A0A560KJJ4</accession>
<gene>
    <name evidence="1" type="ORF">FBZ95_10237</name>
</gene>
<sequence length="186" mass="20864">MTDTSIPTFTHFDMTRADLPVEYYVAIGRSLYRWSQLEAAVCALGNAIHKASWLEAMTELRRSGGFQVSRVFNLLKDKARALDGSELAMADLDRAEKLFASRKELFHSVWGYVIGPKQAGVGIQEWAIHDYSNFRPVELTELERFATDCAATWESLLRTAVPLFHGGSSTIVVNDSDGLTKPHVRR</sequence>
<proteinExistence type="predicted"/>
<dbReference type="Proteomes" id="UP000315914">
    <property type="component" value="Unassembled WGS sequence"/>
</dbReference>
<name>A0A560KJJ4_9BRAD</name>
<comment type="caution">
    <text evidence="1">The sequence shown here is derived from an EMBL/GenBank/DDBJ whole genome shotgun (WGS) entry which is preliminary data.</text>
</comment>
<evidence type="ECO:0000313" key="2">
    <source>
        <dbReference type="Proteomes" id="UP000315914"/>
    </source>
</evidence>
<dbReference type="EMBL" id="VITW01000002">
    <property type="protein sequence ID" value="TWB80820.1"/>
    <property type="molecule type" value="Genomic_DNA"/>
</dbReference>
<protein>
    <submittedName>
        <fullName evidence="1">Uncharacterized protein</fullName>
    </submittedName>
</protein>
<reference evidence="1 2" key="1">
    <citation type="submission" date="2019-06" db="EMBL/GenBank/DDBJ databases">
        <title>Genomic Encyclopedia of Type Strains, Phase IV (KMG-V): Genome sequencing to study the core and pangenomes of soil and plant-associated prokaryotes.</title>
        <authorList>
            <person name="Whitman W."/>
        </authorList>
    </citation>
    <scope>NUCLEOTIDE SEQUENCE [LARGE SCALE GENOMIC DNA]</scope>
    <source>
        <strain evidence="1 2">BR 10556</strain>
    </source>
</reference>
<dbReference type="RefSeq" id="WP_080139834.1">
    <property type="nucleotide sequence ID" value="NZ_LWIG01000059.1"/>
</dbReference>
<organism evidence="1 2">
    <name type="scientific">Bradyrhizobium sacchari</name>
    <dbReference type="NCBI Taxonomy" id="1399419"/>
    <lineage>
        <taxon>Bacteria</taxon>
        <taxon>Pseudomonadati</taxon>
        <taxon>Pseudomonadota</taxon>
        <taxon>Alphaproteobacteria</taxon>
        <taxon>Hyphomicrobiales</taxon>
        <taxon>Nitrobacteraceae</taxon>
        <taxon>Bradyrhizobium</taxon>
    </lineage>
</organism>
<evidence type="ECO:0000313" key="1">
    <source>
        <dbReference type="EMBL" id="TWB80820.1"/>
    </source>
</evidence>
<dbReference type="OrthoDB" id="944647at2"/>
<keyword evidence="2" id="KW-1185">Reference proteome</keyword>
<dbReference type="AlphaFoldDB" id="A0A560KJJ4"/>